<gene>
    <name evidence="2" type="ORF">FJZ00_12200</name>
</gene>
<feature type="compositionally biased region" description="Basic and acidic residues" evidence="1">
    <location>
        <begin position="185"/>
        <end position="197"/>
    </location>
</feature>
<evidence type="ECO:0000313" key="2">
    <source>
        <dbReference type="EMBL" id="MBM3275908.1"/>
    </source>
</evidence>
<sequence length="213" mass="24047">MPVEEPKYRGEPDREFVVLFKEDVLRPVLHGNTDEVNAEFGPITPHGGGLPLQQLERIRVICGQVCTRPLRPGDVVALGKFMYVYDGIPPQGGFSIIGSLEKAQIRREVELIPGNGVPYRQAKSEHARTSVEPKPRRRYLYFDADDILVRIDEGDPVPEALGRDGIWRRWSGFSRLRNPQISPDEAARMAKQRKGDLDAPPSTIWVGADRKRQ</sequence>
<protein>
    <submittedName>
        <fullName evidence="2">Uncharacterized protein</fullName>
    </submittedName>
</protein>
<feature type="region of interest" description="Disordered" evidence="1">
    <location>
        <begin position="181"/>
        <end position="213"/>
    </location>
</feature>
<reference evidence="2 3" key="1">
    <citation type="submission" date="2019-03" db="EMBL/GenBank/DDBJ databases">
        <title>Lake Tanganyika Metagenome-Assembled Genomes (MAGs).</title>
        <authorList>
            <person name="Tran P."/>
        </authorList>
    </citation>
    <scope>NUCLEOTIDE SEQUENCE [LARGE SCALE GENOMIC DNA]</scope>
    <source>
        <strain evidence="2">K_DeepCast_65m_m2_236</strain>
    </source>
</reference>
<dbReference type="AlphaFoldDB" id="A0A937X5X2"/>
<evidence type="ECO:0000256" key="1">
    <source>
        <dbReference type="SAM" id="MobiDB-lite"/>
    </source>
</evidence>
<dbReference type="EMBL" id="VGJX01000774">
    <property type="protein sequence ID" value="MBM3275908.1"/>
    <property type="molecule type" value="Genomic_DNA"/>
</dbReference>
<organism evidence="2 3">
    <name type="scientific">Candidatus Tanganyikabacteria bacterium</name>
    <dbReference type="NCBI Taxonomy" id="2961651"/>
    <lineage>
        <taxon>Bacteria</taxon>
        <taxon>Bacillati</taxon>
        <taxon>Candidatus Sericytochromatia</taxon>
        <taxon>Candidatus Tanganyikabacteria</taxon>
    </lineage>
</organism>
<comment type="caution">
    <text evidence="2">The sequence shown here is derived from an EMBL/GenBank/DDBJ whole genome shotgun (WGS) entry which is preliminary data.</text>
</comment>
<evidence type="ECO:0000313" key="3">
    <source>
        <dbReference type="Proteomes" id="UP000703893"/>
    </source>
</evidence>
<name>A0A937X5X2_9BACT</name>
<dbReference type="Proteomes" id="UP000703893">
    <property type="component" value="Unassembled WGS sequence"/>
</dbReference>
<accession>A0A937X5X2</accession>
<proteinExistence type="predicted"/>